<dbReference type="KEGG" id="ses:SARI_02514"/>
<reference evidence="2 3" key="1">
    <citation type="submission" date="2007-11" db="EMBL/GenBank/DDBJ databases">
        <authorList>
            <consortium name="The Salmonella enterica serovar Arizonae Genome Sequencing Project"/>
            <person name="McClelland M."/>
            <person name="Sanderson E.K."/>
            <person name="Porwollik S."/>
            <person name="Spieth J."/>
            <person name="Clifton W.S."/>
            <person name="Fulton R."/>
            <person name="Chunyan W."/>
            <person name="Wollam A."/>
            <person name="Shah N."/>
            <person name="Pepin K."/>
            <person name="Bhonagiri V."/>
            <person name="Nash W."/>
            <person name="Johnson M."/>
            <person name="Thiruvilangam P."/>
            <person name="Wilson R."/>
        </authorList>
    </citation>
    <scope>NUCLEOTIDE SEQUENCE [LARGE SCALE GENOMIC DNA]</scope>
    <source>
        <strain evidence="3">ATCC BAA-731 / CDC346-86 / RSK2980</strain>
    </source>
</reference>
<keyword evidence="1" id="KW-0812">Transmembrane</keyword>
<evidence type="ECO:0000313" key="3">
    <source>
        <dbReference type="Proteomes" id="UP000002084"/>
    </source>
</evidence>
<dbReference type="AlphaFoldDB" id="A9MM51"/>
<dbReference type="EMBL" id="CP000880">
    <property type="protein sequence ID" value="ABX22373.1"/>
    <property type="molecule type" value="Genomic_DNA"/>
</dbReference>
<protein>
    <submittedName>
        <fullName evidence="2">Uncharacterized protein</fullName>
    </submittedName>
</protein>
<dbReference type="Proteomes" id="UP000002084">
    <property type="component" value="Chromosome"/>
</dbReference>
<keyword evidence="1" id="KW-0472">Membrane</keyword>
<sequence length="42" mass="4895">MLTKICVVSHIYHLRNRLRSRLRILGMAIVLAFMNIANPCQK</sequence>
<keyword evidence="3" id="KW-1185">Reference proteome</keyword>
<dbReference type="HOGENOM" id="CLU_3257478_0_0_6"/>
<evidence type="ECO:0000256" key="1">
    <source>
        <dbReference type="SAM" id="Phobius"/>
    </source>
</evidence>
<evidence type="ECO:0000313" key="2">
    <source>
        <dbReference type="EMBL" id="ABX22373.1"/>
    </source>
</evidence>
<name>A9MM51_SALAR</name>
<keyword evidence="1" id="KW-1133">Transmembrane helix</keyword>
<organism evidence="2 3">
    <name type="scientific">Salmonella arizonae (strain ATCC BAA-731 / CDC346-86 / RSK2980)</name>
    <dbReference type="NCBI Taxonomy" id="41514"/>
    <lineage>
        <taxon>Bacteria</taxon>
        <taxon>Pseudomonadati</taxon>
        <taxon>Pseudomonadota</taxon>
        <taxon>Gammaproteobacteria</taxon>
        <taxon>Enterobacterales</taxon>
        <taxon>Enterobacteriaceae</taxon>
        <taxon>Salmonella</taxon>
    </lineage>
</organism>
<gene>
    <name evidence="2" type="ordered locus">SARI_02514</name>
</gene>
<proteinExistence type="predicted"/>
<accession>A9MM51</accession>
<feature type="transmembrane region" description="Helical" evidence="1">
    <location>
        <begin position="20"/>
        <end position="37"/>
    </location>
</feature>